<comment type="caution">
    <text evidence="1">The sequence shown here is derived from an EMBL/GenBank/DDBJ whole genome shotgun (WGS) entry which is preliminary data.</text>
</comment>
<evidence type="ECO:0008006" key="3">
    <source>
        <dbReference type="Google" id="ProtNLM"/>
    </source>
</evidence>
<protein>
    <recommendedName>
        <fullName evidence="3">Tyr recombinase domain-containing protein</fullName>
    </recommendedName>
</protein>
<proteinExistence type="predicted"/>
<dbReference type="OrthoDB" id="7851201at2"/>
<dbReference type="EMBL" id="QOCE01000053">
    <property type="protein sequence ID" value="RBW49598.1"/>
    <property type="molecule type" value="Genomic_DNA"/>
</dbReference>
<evidence type="ECO:0000313" key="1">
    <source>
        <dbReference type="EMBL" id="RBW49598.1"/>
    </source>
</evidence>
<reference evidence="1 2" key="1">
    <citation type="submission" date="2018-07" db="EMBL/GenBank/DDBJ databases">
        <title>Modular assembly of carbohydrate-degrading microbial communities in the ocean.</title>
        <authorList>
            <person name="Enke T.N."/>
            <person name="Datta M.S."/>
            <person name="Schwartzman J.A."/>
            <person name="Cermak N."/>
            <person name="Schmitz D.A."/>
            <person name="Barrere J."/>
            <person name="Cordero O.X."/>
        </authorList>
    </citation>
    <scope>NUCLEOTIDE SEQUENCE [LARGE SCALE GENOMIC DNA]</scope>
    <source>
        <strain evidence="1 2">C3M10</strain>
    </source>
</reference>
<dbReference type="AlphaFoldDB" id="A0A366WHQ9"/>
<name>A0A366WHQ9_9RHOB</name>
<sequence>MSYERLQILAKPNWQKIDGHPVIDTLTLDVLRALDGFFDHIGQFKLTLPTPEDFLAWATLAGGADDLRFLSNGLSAFDAEDPTLAVIEAALSIIEAKETFCGTDSKGRPSYERSVSVPFVELPEDWQVFLQHLRVRRIGGDPSAPAPDIQDRMIQKLSQYVFVIRRDGLGEDLHQEGLTAFYGDISTRISARSGTLLRPATLRATWEELERFARLRGSYSEELGAALKMTLAMLREEELAVTQLKYEKMHGLGGPPDIIREAFALLGKTANSSSPGKRHILRNRAAALGLPAILPLRRDWDRIVFGKTLFWDRGRYRFRNFKPGKTALLDGRRTFPASIPPRMSCFIDALLLHDTDPKYLEALRQKAEQEQRPLFVHPNGMPAAKSYVSRVWAEIAGTGATISRTMMHDHFGAKGEEGLTKAMILCDQYSPNTPDHYKGVSVHQRVFNATQDDLLQEFEDLMSENLE</sequence>
<evidence type="ECO:0000313" key="2">
    <source>
        <dbReference type="Proteomes" id="UP000252706"/>
    </source>
</evidence>
<organism evidence="1 2">
    <name type="scientific">Phaeobacter gallaeciensis</name>
    <dbReference type="NCBI Taxonomy" id="60890"/>
    <lineage>
        <taxon>Bacteria</taxon>
        <taxon>Pseudomonadati</taxon>
        <taxon>Pseudomonadota</taxon>
        <taxon>Alphaproteobacteria</taxon>
        <taxon>Rhodobacterales</taxon>
        <taxon>Roseobacteraceae</taxon>
        <taxon>Phaeobacter</taxon>
    </lineage>
</organism>
<accession>A0A366WHQ9</accession>
<dbReference type="RefSeq" id="WP_113825767.1">
    <property type="nucleotide sequence ID" value="NZ_QOCE01000053.1"/>
</dbReference>
<gene>
    <name evidence="1" type="ORF">DS909_22155</name>
</gene>
<dbReference type="Proteomes" id="UP000252706">
    <property type="component" value="Unassembled WGS sequence"/>
</dbReference>